<keyword evidence="3" id="KW-1185">Reference proteome</keyword>
<dbReference type="Pfam" id="PF00644">
    <property type="entry name" value="PARP"/>
    <property type="match status" value="1"/>
</dbReference>
<accession>A0ABX2T7G3</accession>
<dbReference type="EMBL" id="JABFDB010000002">
    <property type="protein sequence ID" value="NYZ19098.1"/>
    <property type="molecule type" value="Genomic_DNA"/>
</dbReference>
<dbReference type="InterPro" id="IPR051712">
    <property type="entry name" value="ARTD-AVP"/>
</dbReference>
<dbReference type="Gene3D" id="3.90.228.10">
    <property type="match status" value="1"/>
</dbReference>
<dbReference type="PANTHER" id="PTHR45740">
    <property type="entry name" value="POLY [ADP-RIBOSE] POLYMERASE"/>
    <property type="match status" value="1"/>
</dbReference>
<protein>
    <recommendedName>
        <fullName evidence="1">PARP catalytic domain-containing protein</fullName>
    </recommendedName>
</protein>
<dbReference type="SUPFAM" id="SSF56399">
    <property type="entry name" value="ADP-ribosylation"/>
    <property type="match status" value="1"/>
</dbReference>
<evidence type="ECO:0000259" key="1">
    <source>
        <dbReference type="Pfam" id="PF00644"/>
    </source>
</evidence>
<evidence type="ECO:0000313" key="2">
    <source>
        <dbReference type="EMBL" id="NYZ19098.1"/>
    </source>
</evidence>
<organism evidence="2 3">
    <name type="scientific">Azospirillum oleiclasticum</name>
    <dbReference type="NCBI Taxonomy" id="2735135"/>
    <lineage>
        <taxon>Bacteria</taxon>
        <taxon>Pseudomonadati</taxon>
        <taxon>Pseudomonadota</taxon>
        <taxon>Alphaproteobacteria</taxon>
        <taxon>Rhodospirillales</taxon>
        <taxon>Azospirillaceae</taxon>
        <taxon>Azospirillum</taxon>
    </lineage>
</organism>
<dbReference type="InterPro" id="IPR012317">
    <property type="entry name" value="Poly(ADP-ribose)pol_cat_dom"/>
</dbReference>
<reference evidence="2 3" key="1">
    <citation type="submission" date="2020-05" db="EMBL/GenBank/DDBJ databases">
        <title>Azospirillum oleiclasticum sp. nov, a nitrogen-fixing and heavy crude oil-emulsifying bacterium isolated from the crude oil of Yumen Oilfield.</title>
        <authorList>
            <person name="Wu D."/>
            <person name="Cai M."/>
            <person name="Zhang X."/>
        </authorList>
    </citation>
    <scope>NUCLEOTIDE SEQUENCE [LARGE SCALE GENOMIC DNA]</scope>
    <source>
        <strain evidence="2 3">ROY-1-1-2</strain>
    </source>
</reference>
<dbReference type="RefSeq" id="WP_180280876.1">
    <property type="nucleotide sequence ID" value="NZ_JABFDB010000002.1"/>
</dbReference>
<dbReference type="Proteomes" id="UP000584642">
    <property type="component" value="Unassembled WGS sequence"/>
</dbReference>
<name>A0ABX2T7G3_9PROT</name>
<sequence>MLIHPPSYWPNKGWMKGWNGASADDQDDNAVSDAIDTDNVTAGYTSAKLDPGSEAFKAIAAYIRRNITESPYTSERGEKTRMAWARDQANDSSLSAFQRQTAARRARETSDKSVAPPSSRPVTVRKVRVIRNLPLWEMYENYRNELTSRFTINGTSNPLAGIVWSSAVQSDSATGLRGLPVMNEPIGEVMLFHGTSKNFIKMIVSGGFRPDLGRNKGTVANPQFGMLGQGTYFTDSFSKMMTYAGCKICGDFECNCRSAKTRRKIARNCILARVVLGIPEHYGSKLQAMLKIGQHKANHAGYKKTGFDETRGGQHSVFSQGFKTGTQFNPFSFGSGANEMLARRTQQMYPEFVVSYVLGDDDVGLLLIEAVRKGIQTYERRTHWNQSKETKNALTKIKDSFGKGDDRLMAVVCYFLSCQPTSKVNGLIADGMTDKELGTRLKPDSQFRKDLFEAVRGAGYVY</sequence>
<feature type="domain" description="PARP catalytic" evidence="1">
    <location>
        <begin position="120"/>
        <end position="278"/>
    </location>
</feature>
<evidence type="ECO:0000313" key="3">
    <source>
        <dbReference type="Proteomes" id="UP000584642"/>
    </source>
</evidence>
<dbReference type="PANTHER" id="PTHR45740:SF17">
    <property type="entry name" value="POLY [ADP-RIBOSE] POLYMERASE TANKYRASE-2-LIKE"/>
    <property type="match status" value="1"/>
</dbReference>
<comment type="caution">
    <text evidence="2">The sequence shown here is derived from an EMBL/GenBank/DDBJ whole genome shotgun (WGS) entry which is preliminary data.</text>
</comment>
<proteinExistence type="predicted"/>
<gene>
    <name evidence="2" type="ORF">HND93_05190</name>
</gene>